<reference evidence="6" key="1">
    <citation type="submission" date="2015-10" db="EMBL/GenBank/DDBJ databases">
        <authorList>
            <person name="Regsiter A."/>
            <person name="william w."/>
        </authorList>
    </citation>
    <scope>NUCLEOTIDE SEQUENCE</scope>
    <source>
        <strain evidence="6">Montdore</strain>
    </source>
</reference>
<dbReference type="Pfam" id="PF00076">
    <property type="entry name" value="RRM_1"/>
    <property type="match status" value="1"/>
</dbReference>
<dbReference type="Pfam" id="PF14327">
    <property type="entry name" value="CSTF2_hinge"/>
    <property type="match status" value="1"/>
</dbReference>
<dbReference type="EMBL" id="LN891154">
    <property type="protein sequence ID" value="CUS08008.1"/>
    <property type="molecule type" value="Genomic_DNA"/>
</dbReference>
<organism evidence="6 7">
    <name type="scientific">Tuber aestivum</name>
    <name type="common">summer truffle</name>
    <dbReference type="NCBI Taxonomy" id="59557"/>
    <lineage>
        <taxon>Eukaryota</taxon>
        <taxon>Fungi</taxon>
        <taxon>Dikarya</taxon>
        <taxon>Ascomycota</taxon>
        <taxon>Pezizomycotina</taxon>
        <taxon>Pezizomycetes</taxon>
        <taxon>Pezizales</taxon>
        <taxon>Tuberaceae</taxon>
        <taxon>Tuber</taxon>
    </lineage>
</organism>
<dbReference type="InterPro" id="IPR012677">
    <property type="entry name" value="Nucleotide-bd_a/b_plait_sf"/>
</dbReference>
<keyword evidence="2" id="KW-0539">Nucleus</keyword>
<feature type="domain" description="RRM" evidence="5">
    <location>
        <begin position="20"/>
        <end position="117"/>
    </location>
</feature>
<gene>
    <name evidence="6" type="ORF">GSTUAT00007914001</name>
</gene>
<feature type="region of interest" description="Disordered" evidence="4">
    <location>
        <begin position="231"/>
        <end position="284"/>
    </location>
</feature>
<dbReference type="Pfam" id="PF14304">
    <property type="entry name" value="CSTF_C"/>
    <property type="match status" value="1"/>
</dbReference>
<dbReference type="InterPro" id="IPR000504">
    <property type="entry name" value="RRM_dom"/>
</dbReference>
<proteinExistence type="predicted"/>
<comment type="subcellular location">
    <subcellularLocation>
        <location evidence="1">Nucleus</location>
    </subcellularLocation>
</comment>
<keyword evidence="3" id="KW-0694">RNA-binding</keyword>
<dbReference type="InterPro" id="IPR026896">
    <property type="entry name" value="CSTF_C"/>
</dbReference>
<evidence type="ECO:0000256" key="4">
    <source>
        <dbReference type="SAM" id="MobiDB-lite"/>
    </source>
</evidence>
<evidence type="ECO:0000256" key="2">
    <source>
        <dbReference type="ARBA" id="ARBA00023242"/>
    </source>
</evidence>
<sequence length="358" mass="38879">MNSDKLSSGLPIGPTQHSSSIIFVGNIPFGNRPHFKFFVNGDTNNSFLGLSETQIVEIFSAVGRVVCFRLVFDRETGRSKGYGFAEYVDNETAASAVRNLDNYEILGRRLRVDYSSHGHIPEAPYLSPFPDLPKGMELPQGLSATEAISRTMDAIPPAKLGELLVEMHNLAIKDPMRATELLKHAPQLSYALFEAMAKMGQVDHAQMGRYLEPAGSPLRGSLHIGHRVFGQENSSRSSFAEPRSVVSGLPSPLTPAPPGHQPNVPASFPTSPDLQPFAAQRPNSFTCTPQISSPTHQTPIVAATHNVQDPNVALLQQVLNIPMGQIEGLPEDQKQQMLQLRRCLSNGIADDAAIGMAI</sequence>
<dbReference type="InterPro" id="IPR035979">
    <property type="entry name" value="RBD_domain_sf"/>
</dbReference>
<dbReference type="Proteomes" id="UP001412239">
    <property type="component" value="Unassembled WGS sequence"/>
</dbReference>
<dbReference type="Gene3D" id="1.10.20.70">
    <property type="entry name" value="Transcription termination and cleavage factor, C-terminal domain"/>
    <property type="match status" value="1"/>
</dbReference>
<evidence type="ECO:0000313" key="6">
    <source>
        <dbReference type="EMBL" id="CUS08008.1"/>
    </source>
</evidence>
<dbReference type="Gene3D" id="3.30.70.330">
    <property type="match status" value="1"/>
</dbReference>
<dbReference type="GO" id="GO:0031124">
    <property type="term" value="P:mRNA 3'-end processing"/>
    <property type="evidence" value="ECO:0007669"/>
    <property type="project" value="InterPro"/>
</dbReference>
<dbReference type="Gene3D" id="1.25.40.630">
    <property type="match status" value="1"/>
</dbReference>
<keyword evidence="7" id="KW-1185">Reference proteome</keyword>
<dbReference type="GO" id="GO:0005847">
    <property type="term" value="C:mRNA cleavage and polyadenylation specificity factor complex"/>
    <property type="evidence" value="ECO:0007669"/>
    <property type="project" value="TreeGrafter"/>
</dbReference>
<name>A0A292PN25_9PEZI</name>
<evidence type="ECO:0000313" key="7">
    <source>
        <dbReference type="Proteomes" id="UP001412239"/>
    </source>
</evidence>
<evidence type="ECO:0000256" key="3">
    <source>
        <dbReference type="PROSITE-ProRule" id="PRU00176"/>
    </source>
</evidence>
<dbReference type="SMART" id="SM00360">
    <property type="entry name" value="RRM"/>
    <property type="match status" value="1"/>
</dbReference>
<dbReference type="InterPro" id="IPR025742">
    <property type="entry name" value="CSTF2_hinge"/>
</dbReference>
<protein>
    <recommendedName>
        <fullName evidence="5">RRM domain-containing protein</fullName>
    </recommendedName>
</protein>
<evidence type="ECO:0000259" key="5">
    <source>
        <dbReference type="PROSITE" id="PS50102"/>
    </source>
</evidence>
<dbReference type="SUPFAM" id="SSF54928">
    <property type="entry name" value="RNA-binding domain, RBD"/>
    <property type="match status" value="1"/>
</dbReference>
<dbReference type="PANTHER" id="PTHR45735:SF2">
    <property type="entry name" value="CLEAVAGE STIMULATION FACTOR SUBUNIT 2"/>
    <property type="match status" value="1"/>
</dbReference>
<dbReference type="AlphaFoldDB" id="A0A292PN25"/>
<dbReference type="PANTHER" id="PTHR45735">
    <property type="entry name" value="CLEAVAGE STIMULATION FACTOR SUBUNIT 2"/>
    <property type="match status" value="1"/>
</dbReference>
<evidence type="ECO:0000256" key="1">
    <source>
        <dbReference type="ARBA" id="ARBA00004123"/>
    </source>
</evidence>
<dbReference type="GO" id="GO:0003729">
    <property type="term" value="F:mRNA binding"/>
    <property type="evidence" value="ECO:0007669"/>
    <property type="project" value="TreeGrafter"/>
</dbReference>
<dbReference type="InterPro" id="IPR038192">
    <property type="entry name" value="CSTF_C_sf"/>
</dbReference>
<dbReference type="PROSITE" id="PS50102">
    <property type="entry name" value="RRM"/>
    <property type="match status" value="1"/>
</dbReference>
<accession>A0A292PN25</accession>